<accession>A0A0A9AX20</accession>
<proteinExistence type="predicted"/>
<dbReference type="AlphaFoldDB" id="A0A0A9AX20"/>
<reference evidence="1" key="1">
    <citation type="submission" date="2014-09" db="EMBL/GenBank/DDBJ databases">
        <authorList>
            <person name="Magalhaes I.L.F."/>
            <person name="Oliveira U."/>
            <person name="Santos F.R."/>
            <person name="Vidigal T.H.D.A."/>
            <person name="Brescovit A.D."/>
            <person name="Santos A.J."/>
        </authorList>
    </citation>
    <scope>NUCLEOTIDE SEQUENCE</scope>
    <source>
        <tissue evidence="1">Shoot tissue taken approximately 20 cm above the soil surface</tissue>
    </source>
</reference>
<organism evidence="1">
    <name type="scientific">Arundo donax</name>
    <name type="common">Giant reed</name>
    <name type="synonym">Donax arundinaceus</name>
    <dbReference type="NCBI Taxonomy" id="35708"/>
    <lineage>
        <taxon>Eukaryota</taxon>
        <taxon>Viridiplantae</taxon>
        <taxon>Streptophyta</taxon>
        <taxon>Embryophyta</taxon>
        <taxon>Tracheophyta</taxon>
        <taxon>Spermatophyta</taxon>
        <taxon>Magnoliopsida</taxon>
        <taxon>Liliopsida</taxon>
        <taxon>Poales</taxon>
        <taxon>Poaceae</taxon>
        <taxon>PACMAD clade</taxon>
        <taxon>Arundinoideae</taxon>
        <taxon>Arundineae</taxon>
        <taxon>Arundo</taxon>
    </lineage>
</organism>
<dbReference type="EMBL" id="GBRH01241596">
    <property type="protein sequence ID" value="JAD56299.1"/>
    <property type="molecule type" value="Transcribed_RNA"/>
</dbReference>
<protein>
    <submittedName>
        <fullName evidence="1">Uncharacterized protein</fullName>
    </submittedName>
</protein>
<sequence>MGTMVIGTYYRAITTQKDDSACCFTVT</sequence>
<name>A0A0A9AX20_ARUDO</name>
<reference evidence="1" key="2">
    <citation type="journal article" date="2015" name="Data Brief">
        <title>Shoot transcriptome of the giant reed, Arundo donax.</title>
        <authorList>
            <person name="Barrero R.A."/>
            <person name="Guerrero F.D."/>
            <person name="Moolhuijzen P."/>
            <person name="Goolsby J.A."/>
            <person name="Tidwell J."/>
            <person name="Bellgard S.E."/>
            <person name="Bellgard M.I."/>
        </authorList>
    </citation>
    <scope>NUCLEOTIDE SEQUENCE</scope>
    <source>
        <tissue evidence="1">Shoot tissue taken approximately 20 cm above the soil surface</tissue>
    </source>
</reference>
<evidence type="ECO:0000313" key="1">
    <source>
        <dbReference type="EMBL" id="JAD56299.1"/>
    </source>
</evidence>